<dbReference type="PRINTS" id="PR00099">
    <property type="entry name" value="CPSGATASE"/>
</dbReference>
<accession>A0A7V1PVU0</accession>
<gene>
    <name evidence="6" type="ORF">ENJ10_13930</name>
</gene>
<evidence type="ECO:0000313" key="6">
    <source>
        <dbReference type="EMBL" id="HED11787.1"/>
    </source>
</evidence>
<dbReference type="GO" id="GO:0004048">
    <property type="term" value="F:anthranilate phosphoribosyltransferase activity"/>
    <property type="evidence" value="ECO:0007669"/>
    <property type="project" value="TreeGrafter"/>
</dbReference>
<dbReference type="PANTHER" id="PTHR43418:SF2">
    <property type="entry name" value="BIFUNCTIONAL PROTEIN TRPGD"/>
    <property type="match status" value="1"/>
</dbReference>
<dbReference type="CDD" id="cd01743">
    <property type="entry name" value="GATase1_Anthranilate_Synthase"/>
    <property type="match status" value="1"/>
</dbReference>
<dbReference type="GO" id="GO:0005829">
    <property type="term" value="C:cytosol"/>
    <property type="evidence" value="ECO:0007669"/>
    <property type="project" value="TreeGrafter"/>
</dbReference>
<evidence type="ECO:0000259" key="5">
    <source>
        <dbReference type="Pfam" id="PF00117"/>
    </source>
</evidence>
<protein>
    <recommendedName>
        <fullName evidence="1">anthranilate synthase</fullName>
        <ecNumber evidence="1">4.1.3.27</ecNumber>
    </recommendedName>
</protein>
<evidence type="ECO:0000256" key="1">
    <source>
        <dbReference type="ARBA" id="ARBA00012266"/>
    </source>
</evidence>
<dbReference type="Proteomes" id="UP000886005">
    <property type="component" value="Unassembled WGS sequence"/>
</dbReference>
<evidence type="ECO:0000256" key="3">
    <source>
        <dbReference type="ARBA" id="ARBA00023239"/>
    </source>
</evidence>
<evidence type="ECO:0000256" key="2">
    <source>
        <dbReference type="ARBA" id="ARBA00022962"/>
    </source>
</evidence>
<comment type="caution">
    <text evidence="6">The sequence shown here is derived from an EMBL/GenBank/DDBJ whole genome shotgun (WGS) entry which is preliminary data.</text>
</comment>
<dbReference type="PROSITE" id="PS51273">
    <property type="entry name" value="GATASE_TYPE_1"/>
    <property type="match status" value="1"/>
</dbReference>
<dbReference type="InterPro" id="IPR050472">
    <property type="entry name" value="Anth_synth/Amidotransfase"/>
</dbReference>
<dbReference type="AlphaFoldDB" id="A0A7V1PVU0"/>
<keyword evidence="3" id="KW-0456">Lyase</keyword>
<organism evidence="6">
    <name type="scientific">Caldithrix abyssi</name>
    <dbReference type="NCBI Taxonomy" id="187145"/>
    <lineage>
        <taxon>Bacteria</taxon>
        <taxon>Pseudomonadati</taxon>
        <taxon>Calditrichota</taxon>
        <taxon>Calditrichia</taxon>
        <taxon>Calditrichales</taxon>
        <taxon>Calditrichaceae</taxon>
        <taxon>Caldithrix</taxon>
    </lineage>
</organism>
<dbReference type="InterPro" id="IPR017926">
    <property type="entry name" value="GATASE"/>
</dbReference>
<sequence length="192" mass="21533">MDSFTYNLVDEFYKLDFEVHVYRNTLKAAFIKSRMDEARGAVYLVLSPGPGQPERAGCMPELIELCAGEYPIAGICLGHQALVQYLGGTIIPAETIMHGKSSLIKHCGERMFRDLPQPMAVGRYHSLAAGHIPPGLEVLAHFENIPMAVWHEALHLFGVQFHPESLLTTHGARLLNQTFRFMEEKHYANASR</sequence>
<dbReference type="NCBIfam" id="TIGR00566">
    <property type="entry name" value="trpG_papA"/>
    <property type="match status" value="1"/>
</dbReference>
<dbReference type="EC" id="4.1.3.27" evidence="1"/>
<comment type="catalytic activity">
    <reaction evidence="4">
        <text>chorismate + L-glutamine = anthranilate + pyruvate + L-glutamate + H(+)</text>
        <dbReference type="Rhea" id="RHEA:21732"/>
        <dbReference type="ChEBI" id="CHEBI:15361"/>
        <dbReference type="ChEBI" id="CHEBI:15378"/>
        <dbReference type="ChEBI" id="CHEBI:16567"/>
        <dbReference type="ChEBI" id="CHEBI:29748"/>
        <dbReference type="ChEBI" id="CHEBI:29985"/>
        <dbReference type="ChEBI" id="CHEBI:58359"/>
        <dbReference type="EC" id="4.1.3.27"/>
    </reaction>
</comment>
<feature type="domain" description="Glutamine amidotransferase" evidence="5">
    <location>
        <begin position="2"/>
        <end position="179"/>
    </location>
</feature>
<dbReference type="InterPro" id="IPR006221">
    <property type="entry name" value="TrpG/PapA_dom"/>
</dbReference>
<keyword evidence="2" id="KW-0315">Glutamine amidotransferase</keyword>
<reference evidence="6" key="1">
    <citation type="journal article" date="2020" name="mSystems">
        <title>Genome- and Community-Level Interaction Insights into Carbon Utilization and Element Cycling Functions of Hydrothermarchaeota in Hydrothermal Sediment.</title>
        <authorList>
            <person name="Zhou Z."/>
            <person name="Liu Y."/>
            <person name="Xu W."/>
            <person name="Pan J."/>
            <person name="Luo Z.H."/>
            <person name="Li M."/>
        </authorList>
    </citation>
    <scope>NUCLEOTIDE SEQUENCE [LARGE SCALE GENOMIC DNA]</scope>
    <source>
        <strain evidence="6">HyVt-456</strain>
    </source>
</reference>
<dbReference type="PRINTS" id="PR00097">
    <property type="entry name" value="ANTSNTHASEII"/>
</dbReference>
<dbReference type="Gene3D" id="3.40.50.880">
    <property type="match status" value="1"/>
</dbReference>
<name>A0A7V1PVU0_CALAY</name>
<dbReference type="GO" id="GO:0000162">
    <property type="term" value="P:L-tryptophan biosynthetic process"/>
    <property type="evidence" value="ECO:0007669"/>
    <property type="project" value="TreeGrafter"/>
</dbReference>
<dbReference type="SUPFAM" id="SSF52317">
    <property type="entry name" value="Class I glutamine amidotransferase-like"/>
    <property type="match status" value="1"/>
</dbReference>
<proteinExistence type="predicted"/>
<dbReference type="GO" id="GO:0004049">
    <property type="term" value="F:anthranilate synthase activity"/>
    <property type="evidence" value="ECO:0007669"/>
    <property type="project" value="UniProtKB-EC"/>
</dbReference>
<dbReference type="GO" id="GO:0002047">
    <property type="term" value="P:phenazine biosynthetic process"/>
    <property type="evidence" value="ECO:0007669"/>
    <property type="project" value="TreeGrafter"/>
</dbReference>
<evidence type="ECO:0000256" key="4">
    <source>
        <dbReference type="ARBA" id="ARBA00047683"/>
    </source>
</evidence>
<dbReference type="InterPro" id="IPR029062">
    <property type="entry name" value="Class_I_gatase-like"/>
</dbReference>
<dbReference type="PRINTS" id="PR00096">
    <property type="entry name" value="GATASE"/>
</dbReference>
<dbReference type="PANTHER" id="PTHR43418">
    <property type="entry name" value="MULTIFUNCTIONAL TRYPTOPHAN BIOSYNTHESIS PROTEIN-RELATED"/>
    <property type="match status" value="1"/>
</dbReference>
<dbReference type="Pfam" id="PF00117">
    <property type="entry name" value="GATase"/>
    <property type="match status" value="1"/>
</dbReference>
<dbReference type="EMBL" id="DRLD01000393">
    <property type="protein sequence ID" value="HED11787.1"/>
    <property type="molecule type" value="Genomic_DNA"/>
</dbReference>